<reference evidence="2 3" key="1">
    <citation type="submission" date="2023-01" db="EMBL/GenBank/DDBJ databases">
        <title>Analysis of 21 Apiospora genomes using comparative genomics revels a genus with tremendous synthesis potential of carbohydrate active enzymes and secondary metabolites.</title>
        <authorList>
            <person name="Sorensen T."/>
        </authorList>
    </citation>
    <scope>NUCLEOTIDE SEQUENCE [LARGE SCALE GENOMIC DNA]</scope>
    <source>
        <strain evidence="2 3">CBS 24483</strain>
    </source>
</reference>
<accession>A0ABR1Q9L5</accession>
<organism evidence="2 3">
    <name type="scientific">Apiospora aurea</name>
    <dbReference type="NCBI Taxonomy" id="335848"/>
    <lineage>
        <taxon>Eukaryota</taxon>
        <taxon>Fungi</taxon>
        <taxon>Dikarya</taxon>
        <taxon>Ascomycota</taxon>
        <taxon>Pezizomycotina</taxon>
        <taxon>Sordariomycetes</taxon>
        <taxon>Xylariomycetidae</taxon>
        <taxon>Amphisphaeriales</taxon>
        <taxon>Apiosporaceae</taxon>
        <taxon>Apiospora</taxon>
    </lineage>
</organism>
<evidence type="ECO:0000256" key="1">
    <source>
        <dbReference type="SAM" id="MobiDB-lite"/>
    </source>
</evidence>
<evidence type="ECO:0000313" key="2">
    <source>
        <dbReference type="EMBL" id="KAK7949193.1"/>
    </source>
</evidence>
<dbReference type="EMBL" id="JAQQWE010000006">
    <property type="protein sequence ID" value="KAK7949193.1"/>
    <property type="molecule type" value="Genomic_DNA"/>
</dbReference>
<dbReference type="RefSeq" id="XP_066698699.1">
    <property type="nucleotide sequence ID" value="XM_066846301.1"/>
</dbReference>
<feature type="region of interest" description="Disordered" evidence="1">
    <location>
        <begin position="129"/>
        <end position="157"/>
    </location>
</feature>
<sequence length="157" mass="16091">MATRCVLLRAAAAGRQLSPTRPLAALSLATGAPSLASPLGRGGGGGRGGVGVGAPNFYSTDRSRIPPSTTRQSYCIPPNFLRRTGQGNIYLEMTVDQMAEDLAFATSTHAGPGGVFGPGRRQQFPEQAQGAASERCGHSPAPAAAVLKPVLPAPGRR</sequence>
<dbReference type="GeneID" id="92079363"/>
<protein>
    <submittedName>
        <fullName evidence="2">Uncharacterized protein</fullName>
    </submittedName>
</protein>
<gene>
    <name evidence="2" type="ORF">PG986_010079</name>
</gene>
<proteinExistence type="predicted"/>
<dbReference type="Proteomes" id="UP001391051">
    <property type="component" value="Unassembled WGS sequence"/>
</dbReference>
<comment type="caution">
    <text evidence="2">The sequence shown here is derived from an EMBL/GenBank/DDBJ whole genome shotgun (WGS) entry which is preliminary data.</text>
</comment>
<keyword evidence="3" id="KW-1185">Reference proteome</keyword>
<feature type="compositionally biased region" description="Low complexity" evidence="1">
    <location>
        <begin position="140"/>
        <end position="157"/>
    </location>
</feature>
<name>A0ABR1Q9L5_9PEZI</name>
<evidence type="ECO:0000313" key="3">
    <source>
        <dbReference type="Proteomes" id="UP001391051"/>
    </source>
</evidence>